<keyword evidence="3" id="KW-1185">Reference proteome</keyword>
<dbReference type="AlphaFoldDB" id="A0A7J7MQT4"/>
<feature type="coiled-coil region" evidence="1">
    <location>
        <begin position="148"/>
        <end position="220"/>
    </location>
</feature>
<evidence type="ECO:0000256" key="1">
    <source>
        <dbReference type="SAM" id="Coils"/>
    </source>
</evidence>
<dbReference type="OrthoDB" id="763901at2759"/>
<name>A0A7J7MQT4_9MAGN</name>
<organism evidence="2 3">
    <name type="scientific">Kingdonia uniflora</name>
    <dbReference type="NCBI Taxonomy" id="39325"/>
    <lineage>
        <taxon>Eukaryota</taxon>
        <taxon>Viridiplantae</taxon>
        <taxon>Streptophyta</taxon>
        <taxon>Embryophyta</taxon>
        <taxon>Tracheophyta</taxon>
        <taxon>Spermatophyta</taxon>
        <taxon>Magnoliopsida</taxon>
        <taxon>Ranunculales</taxon>
        <taxon>Circaeasteraceae</taxon>
        <taxon>Kingdonia</taxon>
    </lineage>
</organism>
<evidence type="ECO:0000313" key="3">
    <source>
        <dbReference type="Proteomes" id="UP000541444"/>
    </source>
</evidence>
<proteinExistence type="predicted"/>
<dbReference type="InterPro" id="IPR053327">
    <property type="entry name" value="KIP"/>
</dbReference>
<dbReference type="Proteomes" id="UP000541444">
    <property type="component" value="Unassembled WGS sequence"/>
</dbReference>
<keyword evidence="1" id="KW-0175">Coiled coil</keyword>
<protein>
    <submittedName>
        <fullName evidence="2">Uncharacterized protein</fullName>
    </submittedName>
</protein>
<sequence length="276" mass="31817">MACSDSPKQLLTLIRDFAAEKSQGERRLCNLKRRIQELRSEIEVSNADLDDSKCSKEVAEQDLKGYEVELSMSEASIQVLETRSSLFQDEISKIGSDVEALKNEEGRERDEFIRQMLELNKKIRKFQDVAGTSNEEKNIELSSDDGVEIMKEQEMQDKQDALRDLEDKLADIVSKTQREEQEYQNVHDFQKKVQQEQFDLEKKVKLMEAVVKEMKELQELTKYPLSLKKQTKIVYTQTAELEEACTSMGAELQARCTCPCCHLDNMDELKGDLEAN</sequence>
<reference evidence="2 3" key="1">
    <citation type="journal article" date="2020" name="IScience">
        <title>Genome Sequencing of the Endangered Kingdonia uniflora (Circaeasteraceae, Ranunculales) Reveals Potential Mechanisms of Evolutionary Specialization.</title>
        <authorList>
            <person name="Sun Y."/>
            <person name="Deng T."/>
            <person name="Zhang A."/>
            <person name="Moore M.J."/>
            <person name="Landis J.B."/>
            <person name="Lin N."/>
            <person name="Zhang H."/>
            <person name="Zhang X."/>
            <person name="Huang J."/>
            <person name="Zhang X."/>
            <person name="Sun H."/>
            <person name="Wang H."/>
        </authorList>
    </citation>
    <scope>NUCLEOTIDE SEQUENCE [LARGE SCALE GENOMIC DNA]</scope>
    <source>
        <strain evidence="2">TB1705</strain>
        <tissue evidence="2">Leaf</tissue>
    </source>
</reference>
<dbReference type="EMBL" id="JACGCM010001275">
    <property type="protein sequence ID" value="KAF6157289.1"/>
    <property type="molecule type" value="Genomic_DNA"/>
</dbReference>
<accession>A0A7J7MQT4</accession>
<gene>
    <name evidence="2" type="ORF">GIB67_004227</name>
</gene>
<dbReference type="PANTHER" id="PTHR36001">
    <property type="entry name" value="CTAGE FAMILY PROTEIN-RELATED"/>
    <property type="match status" value="1"/>
</dbReference>
<dbReference type="PANTHER" id="PTHR36001:SF2">
    <property type="entry name" value="CTAGE FAMILY PROTEIN-RELATED"/>
    <property type="match status" value="1"/>
</dbReference>
<comment type="caution">
    <text evidence="2">The sequence shown here is derived from an EMBL/GenBank/DDBJ whole genome shotgun (WGS) entry which is preliminary data.</text>
</comment>
<evidence type="ECO:0000313" key="2">
    <source>
        <dbReference type="EMBL" id="KAF6157289.1"/>
    </source>
</evidence>